<accession>A0A7T8GN28</accession>
<evidence type="ECO:0000259" key="2">
    <source>
        <dbReference type="Pfam" id="PF23055"/>
    </source>
</evidence>
<dbReference type="EMBL" id="CP045906">
    <property type="protein sequence ID" value="QQP34595.1"/>
    <property type="molecule type" value="Genomic_DNA"/>
</dbReference>
<dbReference type="AlphaFoldDB" id="A0A7T8GN28"/>
<dbReference type="InterPro" id="IPR055469">
    <property type="entry name" value="DUF7041"/>
</dbReference>
<dbReference type="PANTHER" id="PTHR33327:SF3">
    <property type="entry name" value="RNA-DIRECTED DNA POLYMERASE"/>
    <property type="match status" value="1"/>
</dbReference>
<proteinExistence type="predicted"/>
<feature type="domain" description="DUF7041" evidence="2">
    <location>
        <begin position="21"/>
        <end position="82"/>
    </location>
</feature>
<evidence type="ECO:0000313" key="3">
    <source>
        <dbReference type="EMBL" id="QQP34595.1"/>
    </source>
</evidence>
<reference evidence="4" key="1">
    <citation type="submission" date="2021-01" db="EMBL/GenBank/DDBJ databases">
        <title>Caligus Genome Assembly.</title>
        <authorList>
            <person name="Gallardo-Escarate C."/>
        </authorList>
    </citation>
    <scope>NUCLEOTIDE SEQUENCE [LARGE SCALE GENOMIC DNA]</scope>
</reference>
<gene>
    <name evidence="3" type="ORF">FKW44_022536</name>
</gene>
<dbReference type="OrthoDB" id="6260718at2759"/>
<evidence type="ECO:0000256" key="1">
    <source>
        <dbReference type="SAM" id="MobiDB-lite"/>
    </source>
</evidence>
<evidence type="ECO:0000313" key="4">
    <source>
        <dbReference type="Proteomes" id="UP000595437"/>
    </source>
</evidence>
<name>A0A7T8GN28_CALRO</name>
<feature type="region of interest" description="Disordered" evidence="1">
    <location>
        <begin position="82"/>
        <end position="101"/>
    </location>
</feature>
<dbReference type="Proteomes" id="UP000595437">
    <property type="component" value="Chromosome 17"/>
</dbReference>
<organism evidence="3 4">
    <name type="scientific">Caligus rogercresseyi</name>
    <name type="common">Sea louse</name>
    <dbReference type="NCBI Taxonomy" id="217165"/>
    <lineage>
        <taxon>Eukaryota</taxon>
        <taxon>Metazoa</taxon>
        <taxon>Ecdysozoa</taxon>
        <taxon>Arthropoda</taxon>
        <taxon>Crustacea</taxon>
        <taxon>Multicrustacea</taxon>
        <taxon>Hexanauplia</taxon>
        <taxon>Copepoda</taxon>
        <taxon>Siphonostomatoida</taxon>
        <taxon>Caligidae</taxon>
        <taxon>Caligus</taxon>
    </lineage>
</organism>
<dbReference type="PANTHER" id="PTHR33327">
    <property type="entry name" value="ENDONUCLEASE"/>
    <property type="match status" value="1"/>
</dbReference>
<feature type="compositionally biased region" description="Basic residues" evidence="1">
    <location>
        <begin position="90"/>
        <end position="99"/>
    </location>
</feature>
<dbReference type="Pfam" id="PF23055">
    <property type="entry name" value="DUF7041"/>
    <property type="match status" value="1"/>
</dbReference>
<sequence>MPEVSDADVASMAASAVALKLPTFWPSKPAVWFSQIEAQFTLKGITQDVTKHAHLITSLSDDVATRVSDLLISPPLRSSQEAALTDVHSLKRRQSRKNPRFWTTGCRPSIHPHGRHALTHPGWRTTRIPLQGDFLSSTPTRDPLPP</sequence>
<protein>
    <recommendedName>
        <fullName evidence="2">DUF7041 domain-containing protein</fullName>
    </recommendedName>
</protein>
<keyword evidence="4" id="KW-1185">Reference proteome</keyword>